<protein>
    <recommendedName>
        <fullName evidence="2">Glycosyltransferase subfamily 4-like N-terminal domain-containing protein</fullName>
    </recommendedName>
</protein>
<dbReference type="EMBL" id="BARS01041312">
    <property type="protein sequence ID" value="GAG30854.1"/>
    <property type="molecule type" value="Genomic_DNA"/>
</dbReference>
<evidence type="ECO:0000313" key="1">
    <source>
        <dbReference type="EMBL" id="GAG30854.1"/>
    </source>
</evidence>
<name>X0WIP3_9ZZZZ</name>
<accession>X0WIP3</accession>
<evidence type="ECO:0008006" key="2">
    <source>
        <dbReference type="Google" id="ProtNLM"/>
    </source>
</evidence>
<comment type="caution">
    <text evidence="1">The sequence shown here is derived from an EMBL/GenBank/DDBJ whole genome shotgun (WGS) entry which is preliminary data.</text>
</comment>
<proteinExistence type="predicted"/>
<organism evidence="1">
    <name type="scientific">marine sediment metagenome</name>
    <dbReference type="NCBI Taxonomy" id="412755"/>
    <lineage>
        <taxon>unclassified sequences</taxon>
        <taxon>metagenomes</taxon>
        <taxon>ecological metagenomes</taxon>
    </lineage>
</organism>
<gene>
    <name evidence="1" type="ORF">S01H1_62847</name>
</gene>
<dbReference type="AlphaFoldDB" id="X0WIP3"/>
<sequence>MISVLFESHHLYYLPHLIPIMKELLRRSGYRMAASISRSVHPAEQEIFAREMVNLEIEFITGESEEARTSALREEAFDVVIVGNVGRLHDIVADHSLAVMVYHGTGLKQVYYWDISDRIDLRAVDCPLRWEELRSQGVTNGVLAGYTKLDDLTYAKEESAELARKLGLEPDVRTVFYAPTFYPSSLDN</sequence>
<feature type="non-terminal residue" evidence="1">
    <location>
        <position position="188"/>
    </location>
</feature>
<reference evidence="1" key="1">
    <citation type="journal article" date="2014" name="Front. Microbiol.">
        <title>High frequency of phylogenetically diverse reductive dehalogenase-homologous genes in deep subseafloor sedimentary metagenomes.</title>
        <authorList>
            <person name="Kawai M."/>
            <person name="Futagami T."/>
            <person name="Toyoda A."/>
            <person name="Takaki Y."/>
            <person name="Nishi S."/>
            <person name="Hori S."/>
            <person name="Arai W."/>
            <person name="Tsubouchi T."/>
            <person name="Morono Y."/>
            <person name="Uchiyama I."/>
            <person name="Ito T."/>
            <person name="Fujiyama A."/>
            <person name="Inagaki F."/>
            <person name="Takami H."/>
        </authorList>
    </citation>
    <scope>NUCLEOTIDE SEQUENCE</scope>
    <source>
        <strain evidence="1">Expedition CK06-06</strain>
    </source>
</reference>